<keyword evidence="2 5" id="KW-0245">EGF-like domain</keyword>
<dbReference type="PROSITE" id="PS50026">
    <property type="entry name" value="EGF_3"/>
    <property type="match status" value="1"/>
</dbReference>
<keyword evidence="3 5" id="KW-1015">Disulfide bond</keyword>
<evidence type="ECO:0000313" key="7">
    <source>
        <dbReference type="Ensembl" id="ENSPSTP00000010738.1"/>
    </source>
</evidence>
<reference evidence="7" key="1">
    <citation type="submission" date="2025-08" db="UniProtKB">
        <authorList>
            <consortium name="Ensembl"/>
        </authorList>
    </citation>
    <scope>IDENTIFICATION</scope>
</reference>
<comment type="caution">
    <text evidence="5">Lacks conserved residue(s) required for the propagation of feature annotation.</text>
</comment>
<dbReference type="PROSITE" id="PS00022">
    <property type="entry name" value="EGF_1"/>
    <property type="match status" value="1"/>
</dbReference>
<evidence type="ECO:0000256" key="2">
    <source>
        <dbReference type="ARBA" id="ARBA00022536"/>
    </source>
</evidence>
<proteinExistence type="inferred from homology"/>
<feature type="disulfide bond" evidence="5">
    <location>
        <begin position="75"/>
        <end position="84"/>
    </location>
</feature>
<evidence type="ECO:0000259" key="6">
    <source>
        <dbReference type="PROSITE" id="PS50026"/>
    </source>
</evidence>
<dbReference type="FunFam" id="2.10.25.10:FF:000421">
    <property type="entry name" value="Teratocarcinoma-derived growth factor"/>
    <property type="match status" value="1"/>
</dbReference>
<dbReference type="AlphaFoldDB" id="A0A8C9L8X9"/>
<dbReference type="InterPro" id="IPR019011">
    <property type="entry name" value="Cryptic/Cripto_CFC-dom"/>
</dbReference>
<reference evidence="7" key="2">
    <citation type="submission" date="2025-09" db="UniProtKB">
        <authorList>
            <consortium name="Ensembl"/>
        </authorList>
    </citation>
    <scope>IDENTIFICATION</scope>
</reference>
<evidence type="ECO:0000256" key="4">
    <source>
        <dbReference type="ARBA" id="ARBA00023180"/>
    </source>
</evidence>
<sequence>MLYPVTEHSSLQTASTPCRKSHFMSPNMQFYPFIEYQRPHRRHKITCPQSTPGKNLNRNCCQNGGTCILGAFCACPKHFSGRHCELRKCGSIAHGDWVMKGCWLCRCLYGTLKCLSQNTQDSCDFLQEYDATMCHQNKTRSLLHVGFCIYLQLHGGSPIAFLNSCLQLLLSKYAFTNLQFTRQPTGLQFRHCLYDNIWKKYWDCNTRAKTTGKV</sequence>
<protein>
    <recommendedName>
        <fullName evidence="6">EGF-like domain-containing protein</fullName>
    </recommendedName>
</protein>
<feature type="domain" description="EGF-like" evidence="6">
    <location>
        <begin position="61"/>
        <end position="85"/>
    </location>
</feature>
<dbReference type="Gene3D" id="2.10.25.10">
    <property type="entry name" value="Laminin"/>
    <property type="match status" value="1"/>
</dbReference>
<dbReference type="Ensembl" id="ENSPSTT00000011275.1">
    <property type="protein sequence ID" value="ENSPSTP00000010738.1"/>
    <property type="gene ID" value="ENSPSTG00000007580.1"/>
</dbReference>
<accession>A0A8C9L8X9</accession>
<dbReference type="GO" id="GO:0007165">
    <property type="term" value="P:signal transduction"/>
    <property type="evidence" value="ECO:0007669"/>
    <property type="project" value="UniProtKB-ARBA"/>
</dbReference>
<evidence type="ECO:0000256" key="5">
    <source>
        <dbReference type="PROSITE-ProRule" id="PRU00076"/>
    </source>
</evidence>
<evidence type="ECO:0000313" key="8">
    <source>
        <dbReference type="Proteomes" id="UP000694428"/>
    </source>
</evidence>
<name>A0A8C9L8X9_PAVCR</name>
<dbReference type="Pfam" id="PF09443">
    <property type="entry name" value="CFC"/>
    <property type="match status" value="1"/>
</dbReference>
<organism evidence="7 8">
    <name type="scientific">Pavo cristatus</name>
    <name type="common">Indian peafowl</name>
    <name type="synonym">Blue peafowl</name>
    <dbReference type="NCBI Taxonomy" id="9049"/>
    <lineage>
        <taxon>Eukaryota</taxon>
        <taxon>Metazoa</taxon>
        <taxon>Chordata</taxon>
        <taxon>Craniata</taxon>
        <taxon>Vertebrata</taxon>
        <taxon>Euteleostomi</taxon>
        <taxon>Archelosauria</taxon>
        <taxon>Archosauria</taxon>
        <taxon>Dinosauria</taxon>
        <taxon>Saurischia</taxon>
        <taxon>Theropoda</taxon>
        <taxon>Coelurosauria</taxon>
        <taxon>Aves</taxon>
        <taxon>Neognathae</taxon>
        <taxon>Galloanserae</taxon>
        <taxon>Galliformes</taxon>
        <taxon>Phasianidae</taxon>
        <taxon>Phasianinae</taxon>
        <taxon>Pavo</taxon>
    </lineage>
</organism>
<evidence type="ECO:0000256" key="1">
    <source>
        <dbReference type="ARBA" id="ARBA00007384"/>
    </source>
</evidence>
<dbReference type="Proteomes" id="UP000694428">
    <property type="component" value="Unplaced"/>
</dbReference>
<comment type="similarity">
    <text evidence="1">Belongs to the EGF-CFC (Cripto-1/FRL1/Cryptic) family.</text>
</comment>
<keyword evidence="8" id="KW-1185">Reference proteome</keyword>
<evidence type="ECO:0000256" key="3">
    <source>
        <dbReference type="ARBA" id="ARBA00023157"/>
    </source>
</evidence>
<dbReference type="InterPro" id="IPR000742">
    <property type="entry name" value="EGF"/>
</dbReference>
<dbReference type="SUPFAM" id="SSF57196">
    <property type="entry name" value="EGF/Laminin"/>
    <property type="match status" value="2"/>
</dbReference>
<keyword evidence="4" id="KW-0325">Glycoprotein</keyword>